<dbReference type="EMBL" id="JANKHO010000733">
    <property type="protein sequence ID" value="KAJ3506735.1"/>
    <property type="molecule type" value="Genomic_DNA"/>
</dbReference>
<keyword evidence="2" id="KW-1185">Reference proteome</keyword>
<dbReference type="Proteomes" id="UP001148786">
    <property type="component" value="Unassembled WGS sequence"/>
</dbReference>
<evidence type="ECO:0000313" key="2">
    <source>
        <dbReference type="Proteomes" id="UP001148786"/>
    </source>
</evidence>
<accession>A0A9W8JY37</accession>
<comment type="caution">
    <text evidence="1">The sequence shown here is derived from an EMBL/GenBank/DDBJ whole genome shotgun (WGS) entry which is preliminary data.</text>
</comment>
<evidence type="ECO:0000313" key="1">
    <source>
        <dbReference type="EMBL" id="KAJ3506735.1"/>
    </source>
</evidence>
<reference evidence="1" key="1">
    <citation type="submission" date="2022-07" db="EMBL/GenBank/DDBJ databases">
        <title>Genome Sequence of Agrocybe chaxingu.</title>
        <authorList>
            <person name="Buettner E."/>
        </authorList>
    </citation>
    <scope>NUCLEOTIDE SEQUENCE</scope>
    <source>
        <strain evidence="1">MP-N11</strain>
    </source>
</reference>
<organism evidence="1 2">
    <name type="scientific">Agrocybe chaxingu</name>
    <dbReference type="NCBI Taxonomy" id="84603"/>
    <lineage>
        <taxon>Eukaryota</taxon>
        <taxon>Fungi</taxon>
        <taxon>Dikarya</taxon>
        <taxon>Basidiomycota</taxon>
        <taxon>Agaricomycotina</taxon>
        <taxon>Agaricomycetes</taxon>
        <taxon>Agaricomycetidae</taxon>
        <taxon>Agaricales</taxon>
        <taxon>Agaricineae</taxon>
        <taxon>Strophariaceae</taxon>
        <taxon>Agrocybe</taxon>
    </lineage>
</organism>
<proteinExistence type="predicted"/>
<name>A0A9W8JY37_9AGAR</name>
<evidence type="ECO:0008006" key="3">
    <source>
        <dbReference type="Google" id="ProtNLM"/>
    </source>
</evidence>
<sequence>MQCTWQNLARRLVTRGIGQRTLPVPLANSLSRPFLLKSFSLWQDKTPSNLFSRRLFTTAELANTSAPRSIPHFPIPPINVALGSTSQAPHLRNLPWDPALTPAQLGRAAAYAVGLSIRQGNVADAYHIVNAVRYAGLARGATELASLRSMDHFKAVAANFIKDVSPRLPSHALLHGLIRLHMAQKAADLAEQMMRAGIRVRCRTLEAIYSSLAETSKQTAAIRAPMQFSLHSDTVLNLRSSMAKDTSSQFAIRLLMIARQSRQRRSHNMFKTLMKLCILNGEIIVGSLLFGTLVRDWQARQLSNDSTAAAQCETPRPVHNRLKEICSAVDHTFSSDHRGKASMANFQEALQALANLAVLLDQQLIPLRNITPLLCSLYNCPRAPNTVWIPDKDGTPRRVHAYAYFHEILERLIETLPTHDPIPPNEKMLPRLDRMSYNTLLHYSLLHRRSTTLAEKVLDHMTHLRHEPYELNTVSMNIVSRAGTLLRDYKVAHLALSRMQKIPPVDSDQQDPPLSLLDIAQQKGNRHTLSTRIAHLIAIGQPNIVVDAIPYLLPGLTRSMYPQGNVTMSAEEVRTLQDQYREQGLQHAVYLGPVVRHRLSNEERLSAARRFRECS</sequence>
<gene>
    <name evidence="1" type="ORF">NLJ89_g6703</name>
</gene>
<dbReference type="AlphaFoldDB" id="A0A9W8JY37"/>
<protein>
    <recommendedName>
        <fullName evidence="3">Pentatricopeptide repeat protein</fullName>
    </recommendedName>
</protein>
<dbReference type="OrthoDB" id="2554293at2759"/>